<accession>A0A1Q9EE71</accession>
<dbReference type="OrthoDB" id="411053at2759"/>
<comment type="caution">
    <text evidence="1">The sequence shown here is derived from an EMBL/GenBank/DDBJ whole genome shotgun (WGS) entry which is preliminary data.</text>
</comment>
<gene>
    <name evidence="1" type="ORF">AK812_SmicGene11073</name>
</gene>
<dbReference type="EMBL" id="LSRX01000177">
    <property type="protein sequence ID" value="OLQ05698.1"/>
    <property type="molecule type" value="Genomic_DNA"/>
</dbReference>
<protein>
    <submittedName>
        <fullName evidence="1">Uncharacterized protein</fullName>
    </submittedName>
</protein>
<evidence type="ECO:0000313" key="1">
    <source>
        <dbReference type="EMBL" id="OLQ05698.1"/>
    </source>
</evidence>
<evidence type="ECO:0000313" key="2">
    <source>
        <dbReference type="Proteomes" id="UP000186817"/>
    </source>
</evidence>
<keyword evidence="2" id="KW-1185">Reference proteome</keyword>
<dbReference type="Proteomes" id="UP000186817">
    <property type="component" value="Unassembled WGS sequence"/>
</dbReference>
<name>A0A1Q9EE71_SYMMI</name>
<organism evidence="1 2">
    <name type="scientific">Symbiodinium microadriaticum</name>
    <name type="common">Dinoflagellate</name>
    <name type="synonym">Zooxanthella microadriatica</name>
    <dbReference type="NCBI Taxonomy" id="2951"/>
    <lineage>
        <taxon>Eukaryota</taxon>
        <taxon>Sar</taxon>
        <taxon>Alveolata</taxon>
        <taxon>Dinophyceae</taxon>
        <taxon>Suessiales</taxon>
        <taxon>Symbiodiniaceae</taxon>
        <taxon>Symbiodinium</taxon>
    </lineage>
</organism>
<reference evidence="1 2" key="1">
    <citation type="submission" date="2016-02" db="EMBL/GenBank/DDBJ databases">
        <title>Genome analysis of coral dinoflagellate symbionts highlights evolutionary adaptations to a symbiotic lifestyle.</title>
        <authorList>
            <person name="Aranda M."/>
            <person name="Li Y."/>
            <person name="Liew Y.J."/>
            <person name="Baumgarten S."/>
            <person name="Simakov O."/>
            <person name="Wilson M."/>
            <person name="Piel J."/>
            <person name="Ashoor H."/>
            <person name="Bougouffa S."/>
            <person name="Bajic V.B."/>
            <person name="Ryu T."/>
            <person name="Ravasi T."/>
            <person name="Bayer T."/>
            <person name="Micklem G."/>
            <person name="Kim H."/>
            <person name="Bhak J."/>
            <person name="Lajeunesse T.C."/>
            <person name="Voolstra C.R."/>
        </authorList>
    </citation>
    <scope>NUCLEOTIDE SEQUENCE [LARGE SCALE GENOMIC DNA]</scope>
    <source>
        <strain evidence="1 2">CCMP2467</strain>
    </source>
</reference>
<proteinExistence type="predicted"/>
<dbReference type="AlphaFoldDB" id="A0A1Q9EE71"/>
<sequence length="617" mass="69615">MADGEARTLDLKEPQVLLHFPNDAGGFFWHHRLLLEKTAPGVWIGVTPDGDIERINLNQAQHVPLDRRADFPHAQAPYVYAFDPIPRADLESYRRRAKVMANLFNDAGVEEIQAFEWVVADVTRGDFGEIVHEDEVEDGVILRDSALVERDGEEVYVRRIPAADRVAWIERKEKTKGDIRLLGDHRDGQGKRFLDFKAGVTLMRNTELEDWPLAGPRAVMEYLTAVREGATDMTSYHLNWSQSSGVSHFSAAAHEHKVLCDMIRVGIATDQLDLSNLLMAEITIRRLIQIEMAVARNPSAPDYSGLDLVMEQPVGVSGQAVTLGFNNWSLVAGDLEGQPAPGMSKDGEDQPSRVQRVGRALNRLAGYKFETPLPQHSHRPPTAVQNDLLQRAKALIAEAGPCPDGYLGKDALQDLMRSHNLYEGEPGNLACYDPEKLKILRSGLKPRSLVELLPPHVLPLLRRRQAHIERAPKEFEEFKAANPESCPRQPYWDPTLRADSQLRTDFLKRLHKVGVVGFRKRIRSKVGIFFVKKKTPDAIRMIIDARITNAHHRHPPITRLGSASNFADLDLSSESLSERLDQPEEEIGWGTEMDVSDCFYQFQLRLMVWYRLPQSGE</sequence>